<keyword evidence="1" id="KW-0732">Signal</keyword>
<accession>A0A9P8L1P8</accession>
<evidence type="ECO:0000313" key="3">
    <source>
        <dbReference type="Proteomes" id="UP000698800"/>
    </source>
</evidence>
<dbReference type="EMBL" id="JAGHQL010000202">
    <property type="protein sequence ID" value="KAH0536485.1"/>
    <property type="molecule type" value="Genomic_DNA"/>
</dbReference>
<comment type="caution">
    <text evidence="2">The sequence shown here is derived from an EMBL/GenBank/DDBJ whole genome shotgun (WGS) entry which is preliminary data.</text>
</comment>
<proteinExistence type="predicted"/>
<keyword evidence="3" id="KW-1185">Reference proteome</keyword>
<evidence type="ECO:0000313" key="2">
    <source>
        <dbReference type="EMBL" id="KAH0536485.1"/>
    </source>
</evidence>
<name>A0A9P8L1P8_9PEZI</name>
<organism evidence="2 3">
    <name type="scientific">Glutinoglossum americanum</name>
    <dbReference type="NCBI Taxonomy" id="1670608"/>
    <lineage>
        <taxon>Eukaryota</taxon>
        <taxon>Fungi</taxon>
        <taxon>Dikarya</taxon>
        <taxon>Ascomycota</taxon>
        <taxon>Pezizomycotina</taxon>
        <taxon>Geoglossomycetes</taxon>
        <taxon>Geoglossales</taxon>
        <taxon>Geoglossaceae</taxon>
        <taxon>Glutinoglossum</taxon>
    </lineage>
</organism>
<evidence type="ECO:0000256" key="1">
    <source>
        <dbReference type="SAM" id="SignalP"/>
    </source>
</evidence>
<sequence length="292" mass="32682">MRLSSGRALLPLLLGALFYALSFARHVDVLRQSQNVARKHNILAARAGPTCRSVCGANPQNSVRRQIPEIPNNLVARVLDPISNDQLTTYLINTINDLGTTKIYDPDESQTNTAGFTRLARRVVRVGLRRLCGCTAMVIVHPKGVYYAHFFEDQSHGIEDGVDLFQVKVLDLLGNGEKPFFLSLGSARNPLNSAETRVYIMTPLSDDPDLAARGIFQYAEDIPRLLQGIRDILPNVLDPTVRGYAALDHEIKEQNDELDNSFRGRILFEYDPTGAVPQSRLFFEDQVMFEQL</sequence>
<protein>
    <submittedName>
        <fullName evidence="2">Uncharacterized protein</fullName>
    </submittedName>
</protein>
<dbReference type="OrthoDB" id="3886018at2759"/>
<feature type="signal peptide" evidence="1">
    <location>
        <begin position="1"/>
        <end position="24"/>
    </location>
</feature>
<feature type="chain" id="PRO_5040197622" evidence="1">
    <location>
        <begin position="25"/>
        <end position="292"/>
    </location>
</feature>
<reference evidence="2" key="1">
    <citation type="submission" date="2021-03" db="EMBL/GenBank/DDBJ databases">
        <title>Comparative genomics and phylogenomic investigation of the class Geoglossomycetes provide insights into ecological specialization and systematics.</title>
        <authorList>
            <person name="Melie T."/>
            <person name="Pirro S."/>
            <person name="Miller A.N."/>
            <person name="Quandt A."/>
        </authorList>
    </citation>
    <scope>NUCLEOTIDE SEQUENCE</scope>
    <source>
        <strain evidence="2">GBOQ0MN5Z8</strain>
    </source>
</reference>
<dbReference type="AlphaFoldDB" id="A0A9P8L1P8"/>
<dbReference type="Proteomes" id="UP000698800">
    <property type="component" value="Unassembled WGS sequence"/>
</dbReference>
<gene>
    <name evidence="2" type="ORF">FGG08_006638</name>
</gene>